<gene>
    <name evidence="1" type="ORF">KHQ06_02335</name>
</gene>
<dbReference type="Proteomes" id="UP000683310">
    <property type="component" value="Chromosome"/>
</dbReference>
<evidence type="ECO:0000313" key="2">
    <source>
        <dbReference type="Proteomes" id="UP000683310"/>
    </source>
</evidence>
<proteinExistence type="predicted"/>
<evidence type="ECO:0000313" key="1">
    <source>
        <dbReference type="EMBL" id="QVI22016.1"/>
    </source>
</evidence>
<organism evidence="1 2">
    <name type="scientific">Nocardia tengchongensis</name>
    <dbReference type="NCBI Taxonomy" id="2055889"/>
    <lineage>
        <taxon>Bacteria</taxon>
        <taxon>Bacillati</taxon>
        <taxon>Actinomycetota</taxon>
        <taxon>Actinomycetes</taxon>
        <taxon>Mycobacteriales</taxon>
        <taxon>Nocardiaceae</taxon>
        <taxon>Nocardia</taxon>
    </lineage>
</organism>
<sequence>MEFGVGWKVNGLIVEGSVDPARLPGRPRDTGETVDIDAVYERPCGYGIAVVGRWTFIADPEFRVSFNDVAVLESSDKGRALAWVTNSVSTLHGFAWYVDGVPVRRVVYAEGEVVDESGERLPEEAAAPEPLSEDYVFEMIGRLTGKDWGEGAEALYRIWTCTEQVTAGD</sequence>
<keyword evidence="2" id="KW-1185">Reference proteome</keyword>
<accession>A0ABX8CQ24</accession>
<reference evidence="1 2" key="1">
    <citation type="submission" date="2021-04" db="EMBL/GenBank/DDBJ databases">
        <title>Nocardia tengchongensis.</title>
        <authorList>
            <person name="Zhuang k."/>
            <person name="Ran Y."/>
            <person name="Li W."/>
        </authorList>
    </citation>
    <scope>NUCLEOTIDE SEQUENCE [LARGE SCALE GENOMIC DNA]</scope>
    <source>
        <strain evidence="1 2">CFH S0057</strain>
    </source>
</reference>
<dbReference type="EMBL" id="CP074371">
    <property type="protein sequence ID" value="QVI22016.1"/>
    <property type="molecule type" value="Genomic_DNA"/>
</dbReference>
<protein>
    <submittedName>
        <fullName evidence="1">Uncharacterized protein</fullName>
    </submittedName>
</protein>
<name>A0ABX8CQ24_9NOCA</name>